<dbReference type="Gene3D" id="3.30.565.10">
    <property type="entry name" value="Histidine kinase-like ATPase, C-terminal domain"/>
    <property type="match status" value="1"/>
</dbReference>
<dbReference type="EMBL" id="CP017146">
    <property type="protein sequence ID" value="QHO70268.1"/>
    <property type="molecule type" value="Genomic_DNA"/>
</dbReference>
<evidence type="ECO:0000256" key="3">
    <source>
        <dbReference type="ARBA" id="ARBA00023012"/>
    </source>
</evidence>
<dbReference type="GO" id="GO:0000155">
    <property type="term" value="F:phosphorelay sensor kinase activity"/>
    <property type="evidence" value="ECO:0007669"/>
    <property type="project" value="InterPro"/>
</dbReference>
<dbReference type="Proteomes" id="UP000464507">
    <property type="component" value="Chromosome"/>
</dbReference>
<evidence type="ECO:0000259" key="5">
    <source>
        <dbReference type="Pfam" id="PF07730"/>
    </source>
</evidence>
<dbReference type="AlphaFoldDB" id="A0A7L5AI72"/>
<dbReference type="InterPro" id="IPR011712">
    <property type="entry name" value="Sig_transdc_His_kin_sub3_dim/P"/>
</dbReference>
<organism evidence="6 7">
    <name type="scientific">Marisediminicola antarctica</name>
    <dbReference type="NCBI Taxonomy" id="674079"/>
    <lineage>
        <taxon>Bacteria</taxon>
        <taxon>Bacillati</taxon>
        <taxon>Actinomycetota</taxon>
        <taxon>Actinomycetes</taxon>
        <taxon>Micrococcales</taxon>
        <taxon>Microbacteriaceae</taxon>
        <taxon>Marisediminicola</taxon>
    </lineage>
</organism>
<feature type="transmembrane region" description="Helical" evidence="4">
    <location>
        <begin position="242"/>
        <end position="262"/>
    </location>
</feature>
<keyword evidence="4" id="KW-0812">Transmembrane</keyword>
<dbReference type="InterPro" id="IPR050482">
    <property type="entry name" value="Sensor_HK_TwoCompSys"/>
</dbReference>
<dbReference type="Gene3D" id="1.20.5.1930">
    <property type="match status" value="1"/>
</dbReference>
<keyword evidence="1" id="KW-0808">Transferase</keyword>
<evidence type="ECO:0000313" key="7">
    <source>
        <dbReference type="Proteomes" id="UP000464507"/>
    </source>
</evidence>
<dbReference type="KEGG" id="mant:BHD05_12055"/>
<keyword evidence="2" id="KW-0418">Kinase</keyword>
<feature type="transmembrane region" description="Helical" evidence="4">
    <location>
        <begin position="109"/>
        <end position="128"/>
    </location>
</feature>
<gene>
    <name evidence="6" type="ORF">BHD05_12055</name>
</gene>
<feature type="transmembrane region" description="Helical" evidence="4">
    <location>
        <begin position="305"/>
        <end position="326"/>
    </location>
</feature>
<dbReference type="GO" id="GO:0016020">
    <property type="term" value="C:membrane"/>
    <property type="evidence" value="ECO:0007669"/>
    <property type="project" value="InterPro"/>
</dbReference>
<feature type="domain" description="Signal transduction histidine kinase subgroup 3 dimerisation and phosphoacceptor" evidence="5">
    <location>
        <begin position="465"/>
        <end position="531"/>
    </location>
</feature>
<protein>
    <recommendedName>
        <fullName evidence="5">Signal transduction histidine kinase subgroup 3 dimerisation and phosphoacceptor domain-containing protein</fullName>
    </recommendedName>
</protein>
<feature type="transmembrane region" description="Helical" evidence="4">
    <location>
        <begin position="274"/>
        <end position="299"/>
    </location>
</feature>
<dbReference type="PANTHER" id="PTHR24421">
    <property type="entry name" value="NITRATE/NITRITE SENSOR PROTEIN NARX-RELATED"/>
    <property type="match status" value="1"/>
</dbReference>
<feature type="transmembrane region" description="Helical" evidence="4">
    <location>
        <begin position="69"/>
        <end position="89"/>
    </location>
</feature>
<dbReference type="Pfam" id="PF07730">
    <property type="entry name" value="HisKA_3"/>
    <property type="match status" value="1"/>
</dbReference>
<reference evidence="6 7" key="1">
    <citation type="submission" date="2016-09" db="EMBL/GenBank/DDBJ databases">
        <title>Complete genome sequence of microbes from the polar regions.</title>
        <authorList>
            <person name="Liao L."/>
            <person name="Chen B."/>
        </authorList>
    </citation>
    <scope>NUCLEOTIDE SEQUENCE [LARGE SCALE GENOMIC DNA]</scope>
    <source>
        <strain evidence="6 7">ZS314</strain>
    </source>
</reference>
<accession>A0A7L5AI72</accession>
<feature type="transmembrane region" description="Helical" evidence="4">
    <location>
        <begin position="140"/>
        <end position="160"/>
    </location>
</feature>
<sequence length="660" mass="70406">MLRWRLIIVIALVSIGAALAAFVITSTIASSTPWRVIVESYTLTNIVIGLSCLVSGGLIGWFRPKNAVGWLFLASGLGHLVAAGLAMVLRFGVESGWPETTTRSLTTVFHLGWLIGLPGLFLLALLLFPTGRLPSRWWRAVAVAVIVQTGYNVVTAALSPESLLGSPATVSILSSGYVPATGLAAAVSIVGGALYALVAASLVTRYRNGDEQTKSQLLWLILAIVAAGVLNSQRWATGNGPILPLLGISLVPIAIAIAIVRYRLLDIRLVLSRTLVYTLAIATVIAVYATLVSATALLVPSDAERGLSIAAAILVAVAFTPVRLLFQRLINRAFYGSRGDLAGAAFRMSERMQRTDDDLVNLLERARLDLKLPYLSIRSTDDYQVATAGQLDADAPAASVPLSHRGEPLATLHVGLRRGERSIHPSDLRTLTMIATPLAVAHHAIELTDQVRAARATIVQAREWERQRLYRDLHDGLGPDLTSVAFRADAVSNLVRSDPDRALKLLGELRQQVRSSINDVRRVVYGLRPIELDKHGLEGALMRRVASANNDSDRRLVVTATMPAQMAGLSPATELATYRIVSEGLANALRHSGATSCTIDISMGASLRIVITDNGSRGQDWAPGVGVASMIDRAEELGGSASAGPTSSGWSVIADLPLSV</sequence>
<evidence type="ECO:0000256" key="2">
    <source>
        <dbReference type="ARBA" id="ARBA00022777"/>
    </source>
</evidence>
<feature type="transmembrane region" description="Helical" evidence="4">
    <location>
        <begin position="41"/>
        <end position="62"/>
    </location>
</feature>
<feature type="transmembrane region" description="Helical" evidence="4">
    <location>
        <begin position="180"/>
        <end position="204"/>
    </location>
</feature>
<dbReference type="InterPro" id="IPR029016">
    <property type="entry name" value="GAF-like_dom_sf"/>
</dbReference>
<evidence type="ECO:0000313" key="6">
    <source>
        <dbReference type="EMBL" id="QHO70268.1"/>
    </source>
</evidence>
<dbReference type="InterPro" id="IPR036890">
    <property type="entry name" value="HATPase_C_sf"/>
</dbReference>
<dbReference type="SUPFAM" id="SSF55781">
    <property type="entry name" value="GAF domain-like"/>
    <property type="match status" value="1"/>
</dbReference>
<name>A0A7L5AI72_9MICO</name>
<evidence type="ECO:0000256" key="4">
    <source>
        <dbReference type="SAM" id="Phobius"/>
    </source>
</evidence>
<dbReference type="CDD" id="cd16917">
    <property type="entry name" value="HATPase_UhpB-NarQ-NarX-like"/>
    <property type="match status" value="1"/>
</dbReference>
<dbReference type="SUPFAM" id="SSF55874">
    <property type="entry name" value="ATPase domain of HSP90 chaperone/DNA topoisomerase II/histidine kinase"/>
    <property type="match status" value="1"/>
</dbReference>
<keyword evidence="4" id="KW-0472">Membrane</keyword>
<keyword evidence="3" id="KW-0902">Two-component regulatory system</keyword>
<proteinExistence type="predicted"/>
<feature type="transmembrane region" description="Helical" evidence="4">
    <location>
        <begin position="216"/>
        <end position="236"/>
    </location>
</feature>
<dbReference type="Gene3D" id="3.30.450.40">
    <property type="match status" value="1"/>
</dbReference>
<dbReference type="PANTHER" id="PTHR24421:SF55">
    <property type="entry name" value="SENSOR HISTIDINE KINASE YDFH"/>
    <property type="match status" value="1"/>
</dbReference>
<keyword evidence="4" id="KW-1133">Transmembrane helix</keyword>
<keyword evidence="7" id="KW-1185">Reference proteome</keyword>
<dbReference type="GO" id="GO:0046983">
    <property type="term" value="F:protein dimerization activity"/>
    <property type="evidence" value="ECO:0007669"/>
    <property type="project" value="InterPro"/>
</dbReference>
<evidence type="ECO:0000256" key="1">
    <source>
        <dbReference type="ARBA" id="ARBA00022679"/>
    </source>
</evidence>